<accession>A0A2R4X3U9</accession>
<dbReference type="Pfam" id="PF01637">
    <property type="entry name" value="ATPase_2"/>
    <property type="match status" value="1"/>
</dbReference>
<dbReference type="Proteomes" id="UP000244727">
    <property type="component" value="Chromosome"/>
</dbReference>
<dbReference type="Pfam" id="PF03008">
    <property type="entry name" value="DUF234"/>
    <property type="match status" value="1"/>
</dbReference>
<organism evidence="3 4">
    <name type="scientific">Halococcoides cellulosivorans</name>
    <dbReference type="NCBI Taxonomy" id="1679096"/>
    <lineage>
        <taxon>Archaea</taxon>
        <taxon>Methanobacteriati</taxon>
        <taxon>Methanobacteriota</taxon>
        <taxon>Stenosarchaea group</taxon>
        <taxon>Halobacteria</taxon>
        <taxon>Halobacteriales</taxon>
        <taxon>Haloarculaceae</taxon>
        <taxon>Halococcoides</taxon>
    </lineage>
</organism>
<feature type="domain" description="ATPase" evidence="1">
    <location>
        <begin position="14"/>
        <end position="177"/>
    </location>
</feature>
<dbReference type="Gene3D" id="3.40.50.300">
    <property type="entry name" value="P-loop containing nucleotide triphosphate hydrolases"/>
    <property type="match status" value="1"/>
</dbReference>
<keyword evidence="4" id="KW-1185">Reference proteome</keyword>
<proteinExistence type="predicted"/>
<dbReference type="InterPro" id="IPR011579">
    <property type="entry name" value="ATPase_dom"/>
</dbReference>
<dbReference type="EMBL" id="CP028858">
    <property type="protein sequence ID" value="AWB28468.1"/>
    <property type="molecule type" value="Genomic_DNA"/>
</dbReference>
<evidence type="ECO:0000313" key="3">
    <source>
        <dbReference type="EMBL" id="AWB28468.1"/>
    </source>
</evidence>
<dbReference type="InterPro" id="IPR004256">
    <property type="entry name" value="DUF234"/>
</dbReference>
<gene>
    <name evidence="3" type="ORF">HARCEL1_12535</name>
</gene>
<sequence length="473" mass="53788">MGSSITYPCMPPSFVNRSEELSRIQRAYESDSAEFIVILGRRRIGKSALVRESIPDENTVYYQATRDTDAVQISDFIQEAQAVYSGIERIREDWEALLGYLGDQNATVIIDEWPFLVEADSSVPTKFQRVWDTELEETEMTLVVVGSAISIMTNKITEQDAPLYNRDTVRLDLAPLSLGDAAPYYPAPADDPIGILESWSIFGGTPFYLQLISPDESLATNVNRHIISQHGRLHGEPETILQTESVRKPERYMSILRALADGRRETSEIADYAGFDDSRGVWRYAERLKQLRVIEEDQPVTEETSSPKRYRIQEPLFRFWFRFLYGKNPQHITTDDPFTEQIRPDFSAYVGRVFEDVCRDALPVLFPKASFSRIGGWWDSEGELDVVGLDHTGRIVGGESKFTASPMHPGHLDDVETRTKRIEWTPPNESEVTRQYCLFSRSGFTDALEETAQTRDDVHLFSVADVVTALRDS</sequence>
<dbReference type="InterPro" id="IPR027417">
    <property type="entry name" value="P-loop_NTPase"/>
</dbReference>
<evidence type="ECO:0000259" key="2">
    <source>
        <dbReference type="Pfam" id="PF03008"/>
    </source>
</evidence>
<dbReference type="KEGG" id="harc:HARCEL1_12535"/>
<dbReference type="PANTHER" id="PTHR34704:SF1">
    <property type="entry name" value="ATPASE"/>
    <property type="match status" value="1"/>
</dbReference>
<evidence type="ECO:0000313" key="4">
    <source>
        <dbReference type="Proteomes" id="UP000244727"/>
    </source>
</evidence>
<feature type="domain" description="DUF234" evidence="2">
    <location>
        <begin position="320"/>
        <end position="404"/>
    </location>
</feature>
<dbReference type="PANTHER" id="PTHR34704">
    <property type="entry name" value="ATPASE"/>
    <property type="match status" value="1"/>
</dbReference>
<reference evidence="3 4" key="1">
    <citation type="submission" date="2018-04" db="EMBL/GenBank/DDBJ databases">
        <title>Halococcoides cellulosivorans gen. nov., sp. nov., an extremely halophilic cellulose-utilizing haloarchaeon from hypersaline lakes.</title>
        <authorList>
            <person name="Sorokin D.Y."/>
            <person name="Toshchakov S.V."/>
            <person name="Samarov N.I."/>
            <person name="Korzhenkov A."/>
            <person name="Kublanov I.V."/>
        </authorList>
    </citation>
    <scope>NUCLEOTIDE SEQUENCE [LARGE SCALE GENOMIC DNA]</scope>
    <source>
        <strain evidence="3 4">HArcel1</strain>
    </source>
</reference>
<protein>
    <submittedName>
        <fullName evidence="3">ATPase</fullName>
    </submittedName>
</protein>
<dbReference type="SUPFAM" id="SSF52540">
    <property type="entry name" value="P-loop containing nucleoside triphosphate hydrolases"/>
    <property type="match status" value="1"/>
</dbReference>
<evidence type="ECO:0000259" key="1">
    <source>
        <dbReference type="Pfam" id="PF01637"/>
    </source>
</evidence>
<dbReference type="AlphaFoldDB" id="A0A2R4X3U9"/>
<name>A0A2R4X3U9_9EURY</name>
<dbReference type="GO" id="GO:0005524">
    <property type="term" value="F:ATP binding"/>
    <property type="evidence" value="ECO:0007669"/>
    <property type="project" value="InterPro"/>
</dbReference>